<dbReference type="Ensembl" id="ENSPMRT00000009875.1">
    <property type="protein sequence ID" value="ENSPMRP00000009250.1"/>
    <property type="gene ID" value="ENSPMRG00000006221.1"/>
</dbReference>
<keyword evidence="7 9" id="KW-0496">Mitochondrion</keyword>
<sequence length="129" mass="14330">THHQVVCTFQADSGQFLIMAPRIFPIVKFLVKGGLAGGGIYVVYSQGLLNGATRGPEPSEKPKKCSPPAVEERAKYFGWKLLAVPKTEFSLCSYWNSEVQRTIGALSVTPTRACEYTQNGWKYMKELVK</sequence>
<evidence type="ECO:0000313" key="10">
    <source>
        <dbReference type="Ensembl" id="ENSPMRP00000009250.1"/>
    </source>
</evidence>
<evidence type="ECO:0000256" key="1">
    <source>
        <dbReference type="ARBA" id="ARBA00004434"/>
    </source>
</evidence>
<keyword evidence="11" id="KW-1185">Reference proteome</keyword>
<dbReference type="AlphaFoldDB" id="A0A670IBH0"/>
<dbReference type="GO" id="GO:0061617">
    <property type="term" value="C:MICOS complex"/>
    <property type="evidence" value="ECO:0007669"/>
    <property type="project" value="UniProtKB-UniRule"/>
</dbReference>
<protein>
    <recommendedName>
        <fullName evidence="3 9">MICOS complex subunit MIC13</fullName>
    </recommendedName>
</protein>
<comment type="subcellular location">
    <subcellularLocation>
        <location evidence="1 9">Mitochondrion inner membrane</location>
        <topology evidence="1 9">Single-pass membrane protein</topology>
    </subcellularLocation>
</comment>
<evidence type="ECO:0000256" key="5">
    <source>
        <dbReference type="ARBA" id="ARBA00022792"/>
    </source>
</evidence>
<name>A0A670IBH0_PODMU</name>
<comment type="similarity">
    <text evidence="2 9">Belongs to the MICOS complex subunit Mic13 family.</text>
</comment>
<dbReference type="InterPro" id="IPR026769">
    <property type="entry name" value="Mic13"/>
</dbReference>
<evidence type="ECO:0000256" key="2">
    <source>
        <dbReference type="ARBA" id="ARBA00006771"/>
    </source>
</evidence>
<evidence type="ECO:0000256" key="6">
    <source>
        <dbReference type="ARBA" id="ARBA00022989"/>
    </source>
</evidence>
<keyword evidence="6" id="KW-1133">Transmembrane helix</keyword>
<dbReference type="PANTHER" id="PTHR31816">
    <property type="entry name" value="MICOS COMPLEX SUBUNIT MIC13"/>
    <property type="match status" value="1"/>
</dbReference>
<dbReference type="GO" id="GO:0042407">
    <property type="term" value="P:cristae formation"/>
    <property type="evidence" value="ECO:0007669"/>
    <property type="project" value="TreeGrafter"/>
</dbReference>
<dbReference type="GO" id="GO:0044284">
    <property type="term" value="C:mitochondrial crista junction"/>
    <property type="evidence" value="ECO:0007669"/>
    <property type="project" value="TreeGrafter"/>
</dbReference>
<dbReference type="Pfam" id="PF15884">
    <property type="entry name" value="QIL1"/>
    <property type="match status" value="1"/>
</dbReference>
<dbReference type="GeneTree" id="ENSGT00390000002629"/>
<evidence type="ECO:0000256" key="7">
    <source>
        <dbReference type="ARBA" id="ARBA00023128"/>
    </source>
</evidence>
<keyword evidence="8" id="KW-0472">Membrane</keyword>
<reference evidence="10 11" key="1">
    <citation type="journal article" date="2019" name="Proc. Natl. Acad. Sci. U.S.A.">
        <title>Regulatory changes in pterin and carotenoid genes underlie balanced color polymorphisms in the wall lizard.</title>
        <authorList>
            <person name="Andrade P."/>
            <person name="Pinho C."/>
            <person name="Perez I de Lanuza G."/>
            <person name="Afonso S."/>
            <person name="Brejcha J."/>
            <person name="Rubin C.J."/>
            <person name="Wallerman O."/>
            <person name="Pereira P."/>
            <person name="Sabatino S.J."/>
            <person name="Bellati A."/>
            <person name="Pellitteri-Rosa D."/>
            <person name="Bosakova Z."/>
            <person name="Bunikis I."/>
            <person name="Carretero M.A."/>
            <person name="Feiner N."/>
            <person name="Marsik P."/>
            <person name="Pauperio F."/>
            <person name="Salvi D."/>
            <person name="Soler L."/>
            <person name="While G.M."/>
            <person name="Uller T."/>
            <person name="Font E."/>
            <person name="Andersson L."/>
            <person name="Carneiro M."/>
        </authorList>
    </citation>
    <scope>NUCLEOTIDE SEQUENCE</scope>
</reference>
<organism evidence="10 11">
    <name type="scientific">Podarcis muralis</name>
    <name type="common">Wall lizard</name>
    <name type="synonym">Lacerta muralis</name>
    <dbReference type="NCBI Taxonomy" id="64176"/>
    <lineage>
        <taxon>Eukaryota</taxon>
        <taxon>Metazoa</taxon>
        <taxon>Chordata</taxon>
        <taxon>Craniata</taxon>
        <taxon>Vertebrata</taxon>
        <taxon>Euteleostomi</taxon>
        <taxon>Lepidosauria</taxon>
        <taxon>Squamata</taxon>
        <taxon>Bifurcata</taxon>
        <taxon>Unidentata</taxon>
        <taxon>Episquamata</taxon>
        <taxon>Laterata</taxon>
        <taxon>Lacertibaenia</taxon>
        <taxon>Lacertidae</taxon>
        <taxon>Podarcis</taxon>
    </lineage>
</organism>
<comment type="function">
    <text evidence="9">Component of the MICOS complex, a large protein complex of the mitochondrial inner membrane that plays crucial roles in the maintenance of crista junctions, inner membrane architecture, and formation of contact sites to the outer membrane.</text>
</comment>
<dbReference type="OMA" id="MAHEYSK"/>
<proteinExistence type="inferred from homology"/>
<evidence type="ECO:0000256" key="3">
    <source>
        <dbReference type="ARBA" id="ARBA00018172"/>
    </source>
</evidence>
<keyword evidence="4" id="KW-0812">Transmembrane</keyword>
<evidence type="ECO:0000313" key="11">
    <source>
        <dbReference type="Proteomes" id="UP000472272"/>
    </source>
</evidence>
<accession>A0A670IBH0</accession>
<comment type="subunit">
    <text evidence="9">Component of the mitochondrial contact site and cristae organizing system (MICOS) complex.</text>
</comment>
<reference evidence="10" key="3">
    <citation type="submission" date="2025-09" db="UniProtKB">
        <authorList>
            <consortium name="Ensembl"/>
        </authorList>
    </citation>
    <scope>IDENTIFICATION</scope>
</reference>
<evidence type="ECO:0000256" key="8">
    <source>
        <dbReference type="ARBA" id="ARBA00023136"/>
    </source>
</evidence>
<evidence type="ECO:0000256" key="4">
    <source>
        <dbReference type="ARBA" id="ARBA00022692"/>
    </source>
</evidence>
<dbReference type="PANTHER" id="PTHR31816:SF3">
    <property type="entry name" value="MICOS COMPLEX SUBUNIT MIC13"/>
    <property type="match status" value="1"/>
</dbReference>
<evidence type="ECO:0000256" key="9">
    <source>
        <dbReference type="RuleBase" id="RU363009"/>
    </source>
</evidence>
<keyword evidence="5 9" id="KW-0999">Mitochondrion inner membrane</keyword>
<reference evidence="10" key="2">
    <citation type="submission" date="2025-08" db="UniProtKB">
        <authorList>
            <consortium name="Ensembl"/>
        </authorList>
    </citation>
    <scope>IDENTIFICATION</scope>
</reference>
<dbReference type="Proteomes" id="UP000472272">
    <property type="component" value="Chromosome 3"/>
</dbReference>